<evidence type="ECO:0000256" key="1">
    <source>
        <dbReference type="SAM" id="MobiDB-lite"/>
    </source>
</evidence>
<comment type="caution">
    <text evidence="2">The sequence shown here is derived from an EMBL/GenBank/DDBJ whole genome shotgun (WGS) entry which is preliminary data.</text>
</comment>
<feature type="region of interest" description="Disordered" evidence="1">
    <location>
        <begin position="94"/>
        <end position="113"/>
    </location>
</feature>
<dbReference type="OrthoDB" id="8252105at2"/>
<dbReference type="EMBL" id="NAFI01000167">
    <property type="protein sequence ID" value="OSJ12010.1"/>
    <property type="molecule type" value="Genomic_DNA"/>
</dbReference>
<evidence type="ECO:0000313" key="4">
    <source>
        <dbReference type="Proteomes" id="UP000193553"/>
    </source>
</evidence>
<name>A0A1X3H8Y0_9BRAD</name>
<proteinExistence type="predicted"/>
<dbReference type="AlphaFoldDB" id="A0A1X3H8Y0"/>
<organism evidence="2 4">
    <name type="scientific">Bradyrhizobium canariense</name>
    <dbReference type="NCBI Taxonomy" id="255045"/>
    <lineage>
        <taxon>Bacteria</taxon>
        <taxon>Pseudomonadati</taxon>
        <taxon>Pseudomonadota</taxon>
        <taxon>Alphaproteobacteria</taxon>
        <taxon>Hyphomicrobiales</taxon>
        <taxon>Nitrobacteraceae</taxon>
        <taxon>Bradyrhizobium</taxon>
    </lineage>
</organism>
<dbReference type="RefSeq" id="WP_085361246.1">
    <property type="nucleotide sequence ID" value="NZ_JAFBBN010000001.1"/>
</dbReference>
<reference evidence="4 5" key="1">
    <citation type="submission" date="2017-03" db="EMBL/GenBank/DDBJ databases">
        <title>Whole genome sequences of fourteen strains of Bradyrhizobium canariense and one strain of Bradyrhizobium japonicum isolated from Lupinus (Papilionoideae: Genisteae) species in Algeria.</title>
        <authorList>
            <person name="Crovadore J."/>
            <person name="Chekireb D."/>
            <person name="Brachmann A."/>
            <person name="Chablais R."/>
            <person name="Cochard B."/>
            <person name="Lefort F."/>
        </authorList>
    </citation>
    <scope>NUCLEOTIDE SEQUENCE [LARGE SCALE GENOMIC DNA]</scope>
    <source>
        <strain evidence="2 4">UBMA195</strain>
        <strain evidence="3 5">UBMAN05</strain>
    </source>
</reference>
<dbReference type="Proteomes" id="UP000193884">
    <property type="component" value="Unassembled WGS sequence"/>
</dbReference>
<accession>A0A1X3H8Y0</accession>
<dbReference type="EMBL" id="NAFK01000175">
    <property type="protein sequence ID" value="OSJ22453.1"/>
    <property type="molecule type" value="Genomic_DNA"/>
</dbReference>
<evidence type="ECO:0000313" key="3">
    <source>
        <dbReference type="EMBL" id="OSJ22453.1"/>
    </source>
</evidence>
<protein>
    <submittedName>
        <fullName evidence="2">Uncharacterized protein</fullName>
    </submittedName>
</protein>
<evidence type="ECO:0000313" key="5">
    <source>
        <dbReference type="Proteomes" id="UP000193884"/>
    </source>
</evidence>
<sequence>MHQAASLQFERMMGELVLWHAVPEHERSPAPAWWWGPAMAVLDTHEPMPHAWCSELGLSHDSSFAEGAHALLALFAKQTSPTWPDDFPRKAEIKEDDARELHPQPSDDSAFQP</sequence>
<keyword evidence="5" id="KW-1185">Reference proteome</keyword>
<evidence type="ECO:0000313" key="2">
    <source>
        <dbReference type="EMBL" id="OSJ12010.1"/>
    </source>
</evidence>
<gene>
    <name evidence="3" type="ORF">BST63_31090</name>
    <name evidence="2" type="ORF">BSZ18_13560</name>
</gene>
<dbReference type="Proteomes" id="UP000193553">
    <property type="component" value="Unassembled WGS sequence"/>
</dbReference>